<dbReference type="Proteomes" id="UP000024559">
    <property type="component" value="Chromosome"/>
</dbReference>
<keyword evidence="1" id="KW-0963">Cytoplasm</keyword>
<dbReference type="Gene3D" id="3.20.20.70">
    <property type="entry name" value="Aldolase class I"/>
    <property type="match status" value="1"/>
</dbReference>
<evidence type="ECO:0000256" key="1">
    <source>
        <dbReference type="ARBA" id="ARBA00022490"/>
    </source>
</evidence>
<dbReference type="AlphaFoldDB" id="A0A0E2QHV2"/>
<dbReference type="GO" id="GO:0004139">
    <property type="term" value="F:deoxyribose-phosphate aldolase activity"/>
    <property type="evidence" value="ECO:0007669"/>
    <property type="project" value="UniProtKB-UniRule"/>
</dbReference>
<dbReference type="InterPro" id="IPR011343">
    <property type="entry name" value="DeoC"/>
</dbReference>
<dbReference type="EC" id="4.1.2.4" evidence="3"/>
<evidence type="ECO:0000256" key="2">
    <source>
        <dbReference type="ARBA" id="ARBA00023270"/>
    </source>
</evidence>
<dbReference type="InterPro" id="IPR013785">
    <property type="entry name" value="Aldolase_TIM"/>
</dbReference>
<sequence length="131" mass="13489">MVINIGALKSGQNELVESDIKAVVDASGDKLVKVIIETCLLSYDEKVQACQLAKLAGADFVKTSTGFSTGGATIEDVELMREVVGPNMGVKAAGGTRSYKDAQAFIKAGANRIGTSAGVAIMEGESVDGGY</sequence>
<dbReference type="Pfam" id="PF01791">
    <property type="entry name" value="DeoC"/>
    <property type="match status" value="1"/>
</dbReference>
<dbReference type="SMART" id="SM01133">
    <property type="entry name" value="DeoC"/>
    <property type="match status" value="1"/>
</dbReference>
<name>A0A0E2QHV2_STRTR</name>
<dbReference type="NCBIfam" id="TIGR00126">
    <property type="entry name" value="deoC"/>
    <property type="match status" value="1"/>
</dbReference>
<keyword evidence="2" id="KW-0704">Schiff base</keyword>
<protein>
    <recommendedName>
        <fullName evidence="3">Deoxyribose-phosphate aldolase</fullName>
        <ecNumber evidence="3">4.1.2.4</ecNumber>
    </recommendedName>
</protein>
<dbReference type="SUPFAM" id="SSF51569">
    <property type="entry name" value="Aldolase"/>
    <property type="match status" value="1"/>
</dbReference>
<dbReference type="PANTHER" id="PTHR10889:SF1">
    <property type="entry name" value="DEOXYRIBOSE-PHOSPHATE ALDOLASE"/>
    <property type="match status" value="1"/>
</dbReference>
<dbReference type="GO" id="GO:0009264">
    <property type="term" value="P:deoxyribonucleotide catabolic process"/>
    <property type="evidence" value="ECO:0007669"/>
    <property type="project" value="UniProtKB-UniRule"/>
</dbReference>
<reference evidence="5" key="1">
    <citation type="submission" date="2013-12" db="EMBL/GenBank/DDBJ databases">
        <title>Genome sequences of Streptococcus thermophilus strains MTH17CL396 and M17PTZA496 isolated from Fontina cheese in Valle d'Aosta region (Italy).</title>
        <authorList>
            <person name="Treu L."/>
            <person name="Giacomini A."/>
            <person name="Corich V."/>
            <person name="Vendramin V."/>
            <person name="Bovo B."/>
        </authorList>
    </citation>
    <scope>NUCLEOTIDE SEQUENCE [LARGE SCALE GENOMIC DNA]</scope>
    <source>
        <strain evidence="5">M17PTZA496</strain>
    </source>
</reference>
<dbReference type="GO" id="GO:0016052">
    <property type="term" value="P:carbohydrate catabolic process"/>
    <property type="evidence" value="ECO:0007669"/>
    <property type="project" value="TreeGrafter"/>
</dbReference>
<gene>
    <name evidence="4" type="ORF">X841_05015</name>
</gene>
<dbReference type="GO" id="GO:0005737">
    <property type="term" value="C:cytoplasm"/>
    <property type="evidence" value="ECO:0007669"/>
    <property type="project" value="InterPro"/>
</dbReference>
<evidence type="ECO:0000313" key="5">
    <source>
        <dbReference type="Proteomes" id="UP000024559"/>
    </source>
</evidence>
<dbReference type="HOGENOM" id="CLU_053595_1_0_9"/>
<comment type="caution">
    <text evidence="4">The sequence shown here is derived from an EMBL/GenBank/DDBJ whole genome shotgun (WGS) entry which is preliminary data.</text>
</comment>
<dbReference type="InterPro" id="IPR002915">
    <property type="entry name" value="DeoC/FbaB/LacD_aldolase"/>
</dbReference>
<accession>A0A0E2QHV2</accession>
<dbReference type="EMBL" id="AZJT01000039">
    <property type="protein sequence ID" value="ETW90002.1"/>
    <property type="molecule type" value="Genomic_DNA"/>
</dbReference>
<dbReference type="PATRIC" id="fig|1433289.7.peg.1012"/>
<evidence type="ECO:0000313" key="4">
    <source>
        <dbReference type="EMBL" id="ETW90002.1"/>
    </source>
</evidence>
<proteinExistence type="predicted"/>
<evidence type="ECO:0000256" key="3">
    <source>
        <dbReference type="NCBIfam" id="TIGR00126"/>
    </source>
</evidence>
<dbReference type="PANTHER" id="PTHR10889">
    <property type="entry name" value="DEOXYRIBOSE-PHOSPHATE ALDOLASE"/>
    <property type="match status" value="1"/>
</dbReference>
<organism evidence="4 5">
    <name type="scientific">Streptococcus thermophilus M17PTZA496</name>
    <dbReference type="NCBI Taxonomy" id="1433289"/>
    <lineage>
        <taxon>Bacteria</taxon>
        <taxon>Bacillati</taxon>
        <taxon>Bacillota</taxon>
        <taxon>Bacilli</taxon>
        <taxon>Lactobacillales</taxon>
        <taxon>Streptococcaceae</taxon>
        <taxon>Streptococcus</taxon>
    </lineage>
</organism>